<evidence type="ECO:0000313" key="1">
    <source>
        <dbReference type="EMBL" id="KAG5457844.1"/>
    </source>
</evidence>
<protein>
    <submittedName>
        <fullName evidence="1">Uncharacterized protein</fullName>
    </submittedName>
</protein>
<dbReference type="AlphaFoldDB" id="A0A8H7ZR48"/>
<name>A0A8H7ZR48_9FUNG</name>
<evidence type="ECO:0000313" key="2">
    <source>
        <dbReference type="Proteomes" id="UP000673691"/>
    </source>
</evidence>
<gene>
    <name evidence="1" type="ORF">BJ554DRAFT_2044</name>
</gene>
<dbReference type="EMBL" id="JAEFCI010009381">
    <property type="protein sequence ID" value="KAG5457844.1"/>
    <property type="molecule type" value="Genomic_DNA"/>
</dbReference>
<keyword evidence="2" id="KW-1185">Reference proteome</keyword>
<organism evidence="1 2">
    <name type="scientific">Olpidium bornovanus</name>
    <dbReference type="NCBI Taxonomy" id="278681"/>
    <lineage>
        <taxon>Eukaryota</taxon>
        <taxon>Fungi</taxon>
        <taxon>Fungi incertae sedis</taxon>
        <taxon>Olpidiomycota</taxon>
        <taxon>Olpidiomycotina</taxon>
        <taxon>Olpidiomycetes</taxon>
        <taxon>Olpidiales</taxon>
        <taxon>Olpidiaceae</taxon>
        <taxon>Olpidium</taxon>
    </lineage>
</organism>
<proteinExistence type="predicted"/>
<accession>A0A8H7ZR48</accession>
<feature type="non-terminal residue" evidence="1">
    <location>
        <position position="1"/>
    </location>
</feature>
<comment type="caution">
    <text evidence="1">The sequence shown here is derived from an EMBL/GenBank/DDBJ whole genome shotgun (WGS) entry which is preliminary data.</text>
</comment>
<reference evidence="1 2" key="1">
    <citation type="journal article" name="Sci. Rep.">
        <title>Genome-scale phylogenetic analyses confirm Olpidium as the closest living zoosporic fungus to the non-flagellated, terrestrial fungi.</title>
        <authorList>
            <person name="Chang Y."/>
            <person name="Rochon D."/>
            <person name="Sekimoto S."/>
            <person name="Wang Y."/>
            <person name="Chovatia M."/>
            <person name="Sandor L."/>
            <person name="Salamov A."/>
            <person name="Grigoriev I.V."/>
            <person name="Stajich J.E."/>
            <person name="Spatafora J.W."/>
        </authorList>
    </citation>
    <scope>NUCLEOTIDE SEQUENCE [LARGE SCALE GENOMIC DNA]</scope>
    <source>
        <strain evidence="1">S191</strain>
    </source>
</reference>
<dbReference type="Proteomes" id="UP000673691">
    <property type="component" value="Unassembled WGS sequence"/>
</dbReference>
<sequence length="194" mass="20829">LLVGQLLAQISHYVAQLGGGDVPVSILVEHFEGLLDILFLVWVLHLAAHHVKKLAELNSAASVGVNLVDHVLEFGFRWILAEGPHHSSQLLGRDRAIAVLVKQRERLLEFGDLLLVQLIGLRGGRNGGTIRGQRAHPAAEHSPAPPGLFDNAESSCQVSCASAPAGTNFIELCWANERGRLQLGKLSGTTTPLP</sequence>